<name>A0AAD5CWH0_AMBAR</name>
<dbReference type="AlphaFoldDB" id="A0AAD5CWH0"/>
<keyword evidence="2" id="KW-1185">Reference proteome</keyword>
<dbReference type="PANTHER" id="PTHR33623:SF17">
    <property type="entry name" value="DUF4378 DOMAIN-CONTAINING PROTEIN"/>
    <property type="match status" value="1"/>
</dbReference>
<dbReference type="PANTHER" id="PTHR33623">
    <property type="entry name" value="OS04G0572500 PROTEIN"/>
    <property type="match status" value="1"/>
</dbReference>
<accession>A0AAD5CWH0</accession>
<gene>
    <name evidence="1" type="ORF">M8C21_012420</name>
</gene>
<proteinExistence type="predicted"/>
<dbReference type="Proteomes" id="UP001206925">
    <property type="component" value="Unassembled WGS sequence"/>
</dbReference>
<sequence length="382" mass="43882">MEPQCTLIQPRRLKDFLQDQNLPFPRSRRSSISVFLHAAVSSVKSTSILRRSISRRFSGKHRSTSRIQEPTMNRTTSVTVKDILRWKSFRDLADPVDINNINNINVIINVSPVTEFTPPESPRCTATTTSVGTPMSSSSWCDSDFTVGDSPVSIRGFSGESEIGDKKSFHINIAGGDKKNSDLKDQIVLVEEDEQQFSPISVLDFTQEHEGTFSPFHQILEDMERRNGMLKQRIRDFENLIEVDDDMNKHVELHDTESFVIEEKAIRLMEHVKTTSSIEEWEFSLECLLLDYFRDELITSKEAKNNGELESRVINVAKSWASGEDDGSFEWEMECRREGCIREMDKGCSWKDFEDEQNEIVIEIEKIMLNQLLDELSIDLID</sequence>
<organism evidence="1 2">
    <name type="scientific">Ambrosia artemisiifolia</name>
    <name type="common">Common ragweed</name>
    <dbReference type="NCBI Taxonomy" id="4212"/>
    <lineage>
        <taxon>Eukaryota</taxon>
        <taxon>Viridiplantae</taxon>
        <taxon>Streptophyta</taxon>
        <taxon>Embryophyta</taxon>
        <taxon>Tracheophyta</taxon>
        <taxon>Spermatophyta</taxon>
        <taxon>Magnoliopsida</taxon>
        <taxon>eudicotyledons</taxon>
        <taxon>Gunneridae</taxon>
        <taxon>Pentapetalae</taxon>
        <taxon>asterids</taxon>
        <taxon>campanulids</taxon>
        <taxon>Asterales</taxon>
        <taxon>Asteraceae</taxon>
        <taxon>Asteroideae</taxon>
        <taxon>Heliantheae alliance</taxon>
        <taxon>Heliantheae</taxon>
        <taxon>Ambrosia</taxon>
    </lineage>
</organism>
<evidence type="ECO:0000313" key="2">
    <source>
        <dbReference type="Proteomes" id="UP001206925"/>
    </source>
</evidence>
<dbReference type="EMBL" id="JAMZMK010006496">
    <property type="protein sequence ID" value="KAI7748620.1"/>
    <property type="molecule type" value="Genomic_DNA"/>
</dbReference>
<evidence type="ECO:0000313" key="1">
    <source>
        <dbReference type="EMBL" id="KAI7748620.1"/>
    </source>
</evidence>
<protein>
    <recommendedName>
        <fullName evidence="3">DUF4378 domain-containing protein</fullName>
    </recommendedName>
</protein>
<comment type="caution">
    <text evidence="1">The sequence shown here is derived from an EMBL/GenBank/DDBJ whole genome shotgun (WGS) entry which is preliminary data.</text>
</comment>
<reference evidence="1" key="1">
    <citation type="submission" date="2022-06" db="EMBL/GenBank/DDBJ databases">
        <title>Uncovering the hologenomic basis of an extraordinary plant invasion.</title>
        <authorList>
            <person name="Bieker V.C."/>
            <person name="Martin M.D."/>
            <person name="Gilbert T."/>
            <person name="Hodgins K."/>
            <person name="Battlay P."/>
            <person name="Petersen B."/>
            <person name="Wilson J."/>
        </authorList>
    </citation>
    <scope>NUCLEOTIDE SEQUENCE</scope>
    <source>
        <strain evidence="1">AA19_3_7</strain>
        <tissue evidence="1">Leaf</tissue>
    </source>
</reference>
<evidence type="ECO:0008006" key="3">
    <source>
        <dbReference type="Google" id="ProtNLM"/>
    </source>
</evidence>